<reference evidence="2 3" key="1">
    <citation type="submission" date="2022-10" db="EMBL/GenBank/DDBJ databases">
        <title>Alteromonas sp. chi3 Genome sequencing.</title>
        <authorList>
            <person name="Park S."/>
        </authorList>
    </citation>
    <scope>NUCLEOTIDE SEQUENCE [LARGE SCALE GENOMIC DNA]</scope>
    <source>
        <strain evidence="3">chi3</strain>
    </source>
</reference>
<dbReference type="Gene3D" id="2.40.70.10">
    <property type="entry name" value="Acid Proteases"/>
    <property type="match status" value="1"/>
</dbReference>
<evidence type="ECO:0000313" key="2">
    <source>
        <dbReference type="EMBL" id="MDC8830626.1"/>
    </source>
</evidence>
<accession>A0ABT5L0R7</accession>
<evidence type="ECO:0000313" key="3">
    <source>
        <dbReference type="Proteomes" id="UP001218788"/>
    </source>
</evidence>
<comment type="caution">
    <text evidence="2">The sequence shown here is derived from an EMBL/GenBank/DDBJ whole genome shotgun (WGS) entry which is preliminary data.</text>
</comment>
<dbReference type="InterPro" id="IPR021109">
    <property type="entry name" value="Peptidase_aspartic_dom_sf"/>
</dbReference>
<dbReference type="InterPro" id="IPR001969">
    <property type="entry name" value="Aspartic_peptidase_AS"/>
</dbReference>
<gene>
    <name evidence="2" type="ORF">OIK42_07615</name>
</gene>
<protein>
    <submittedName>
        <fullName evidence="2">Retropepsin-like aspartic protease</fullName>
    </submittedName>
</protein>
<sequence length="373" mass="41517">MMWRYNPIITLCLCASIALNGYLLWPRVQPEQSPAQPQPASTVATATAGPTEDWAESSLTAVPPDAVQTRATPLSEVRQWLNNGDYARVERYLINALREAPHSPALLLLEADLILATKPLSTAVLHFYTLLELTVFSPPQHAALTTRTETLVSNAIDALYNARDWDLLARFIEPLYQLNSSDEQITLKLAEAYARQQKFTLMEDTLASLAPDHAGARSIRQRYGNANDLLEDSALTDDLRLPAEQPLTRLALTRYGDQYIVDARILQRPVKLLIDTGASSTAISFELYRTLKRFNAIKVMGLFDVRTAGGLIRSPLIRVQSMQLGPYELTDIGVLVLPRDTMLNADGLLGMNVLKQFNFKLEQGSSELLLTPR</sequence>
<dbReference type="InterPro" id="IPR011990">
    <property type="entry name" value="TPR-like_helical_dom_sf"/>
</dbReference>
<evidence type="ECO:0000256" key="1">
    <source>
        <dbReference type="SAM" id="MobiDB-lite"/>
    </source>
</evidence>
<dbReference type="EMBL" id="JAQQXP010000001">
    <property type="protein sequence ID" value="MDC8830626.1"/>
    <property type="molecule type" value="Genomic_DNA"/>
</dbReference>
<keyword evidence="3" id="KW-1185">Reference proteome</keyword>
<proteinExistence type="predicted"/>
<dbReference type="Proteomes" id="UP001218788">
    <property type="component" value="Unassembled WGS sequence"/>
</dbReference>
<dbReference type="SUPFAM" id="SSF50630">
    <property type="entry name" value="Acid proteases"/>
    <property type="match status" value="1"/>
</dbReference>
<dbReference type="Gene3D" id="1.25.40.10">
    <property type="entry name" value="Tetratricopeptide repeat domain"/>
    <property type="match status" value="1"/>
</dbReference>
<dbReference type="RefSeq" id="WP_273639547.1">
    <property type="nucleotide sequence ID" value="NZ_JAQQXP010000001.1"/>
</dbReference>
<dbReference type="PROSITE" id="PS00141">
    <property type="entry name" value="ASP_PROTEASE"/>
    <property type="match status" value="1"/>
</dbReference>
<feature type="region of interest" description="Disordered" evidence="1">
    <location>
        <begin position="30"/>
        <end position="49"/>
    </location>
</feature>
<dbReference type="Pfam" id="PF13975">
    <property type="entry name" value="gag-asp_proteas"/>
    <property type="match status" value="1"/>
</dbReference>
<name>A0ABT5L0R7_9ALTE</name>
<organism evidence="2 3">
    <name type="scientific">Alteromonas gilva</name>
    <dbReference type="NCBI Taxonomy" id="2987522"/>
    <lineage>
        <taxon>Bacteria</taxon>
        <taxon>Pseudomonadati</taxon>
        <taxon>Pseudomonadota</taxon>
        <taxon>Gammaproteobacteria</taxon>
        <taxon>Alteromonadales</taxon>
        <taxon>Alteromonadaceae</taxon>
        <taxon>Alteromonas/Salinimonas group</taxon>
        <taxon>Alteromonas</taxon>
    </lineage>
</organism>
<feature type="compositionally biased region" description="Low complexity" evidence="1">
    <location>
        <begin position="30"/>
        <end position="48"/>
    </location>
</feature>
<dbReference type="CDD" id="cd05483">
    <property type="entry name" value="retropepsin_like_bacteria"/>
    <property type="match status" value="1"/>
</dbReference>
<dbReference type="InterPro" id="IPR034122">
    <property type="entry name" value="Retropepsin-like_bacterial"/>
</dbReference>